<feature type="domain" description="Insertion element IS402-like" evidence="3">
    <location>
        <begin position="40"/>
        <end position="116"/>
    </location>
</feature>
<dbReference type="PANTHER" id="PTHR30007">
    <property type="entry name" value="PHP DOMAIN PROTEIN"/>
    <property type="match status" value="1"/>
</dbReference>
<dbReference type="PANTHER" id="PTHR30007:SF0">
    <property type="entry name" value="TRANSPOSASE"/>
    <property type="match status" value="1"/>
</dbReference>
<dbReference type="Proteomes" id="UP001500063">
    <property type="component" value="Unassembled WGS sequence"/>
</dbReference>
<accession>A0ABN0Y3T4</accession>
<evidence type="ECO:0000313" key="5">
    <source>
        <dbReference type="Proteomes" id="UP001500063"/>
    </source>
</evidence>
<sequence length="332" mass="37466">MGAPGPGTARRGQGHLRGPHPHGTLGQGADVREHCYPSDMSDAEWELIRPLLPPPAASLPTGGHPEVYARRDVVDAVRYVNRTGCQWRAVPSDFPPWRTVFRWFSKWHATGVTARICAELHEQVRLREGKNPRSVTVVVDSQTVKADATVPRATTGYDAGKKTTGRKRHLAVDTRGLPVMMMVTPASVHDAHAARDFLFRLRLAHPEITLVWADSAYGGELVTWAKDHLRLTLKTVNRPKTKGFVLLPKRWVVERSISWLMRSRRNCRDYEKLPQHAEAHLAWTVMALMTRRLTKPVADWREPKPPPPPPAPPLRIRLRPWTVRLAPAPLTR</sequence>
<reference evidence="4 5" key="1">
    <citation type="journal article" date="2019" name="Int. J. Syst. Evol. Microbiol.">
        <title>The Global Catalogue of Microorganisms (GCM) 10K type strain sequencing project: providing services to taxonomists for standard genome sequencing and annotation.</title>
        <authorList>
            <consortium name="The Broad Institute Genomics Platform"/>
            <consortium name="The Broad Institute Genome Sequencing Center for Infectious Disease"/>
            <person name="Wu L."/>
            <person name="Ma J."/>
        </authorList>
    </citation>
    <scope>NUCLEOTIDE SEQUENCE [LARGE SCALE GENOMIC DNA]</scope>
    <source>
        <strain evidence="4 5">JCM 4565</strain>
    </source>
</reference>
<evidence type="ECO:0000256" key="1">
    <source>
        <dbReference type="SAM" id="MobiDB-lite"/>
    </source>
</evidence>
<evidence type="ECO:0000313" key="4">
    <source>
        <dbReference type="EMBL" id="GAA0382214.1"/>
    </source>
</evidence>
<dbReference type="NCBIfam" id="NF033580">
    <property type="entry name" value="transpos_IS5_3"/>
    <property type="match status" value="1"/>
</dbReference>
<dbReference type="Pfam" id="PF13340">
    <property type="entry name" value="DUF4096"/>
    <property type="match status" value="1"/>
</dbReference>
<feature type="region of interest" description="Disordered" evidence="1">
    <location>
        <begin position="1"/>
        <end position="33"/>
    </location>
</feature>
<evidence type="ECO:0000259" key="2">
    <source>
        <dbReference type="Pfam" id="PF01609"/>
    </source>
</evidence>
<dbReference type="Pfam" id="PF01609">
    <property type="entry name" value="DDE_Tnp_1"/>
    <property type="match status" value="1"/>
</dbReference>
<evidence type="ECO:0000259" key="3">
    <source>
        <dbReference type="Pfam" id="PF13340"/>
    </source>
</evidence>
<dbReference type="InterPro" id="IPR025161">
    <property type="entry name" value="IS402-like_dom"/>
</dbReference>
<dbReference type="InterPro" id="IPR002559">
    <property type="entry name" value="Transposase_11"/>
</dbReference>
<protein>
    <submittedName>
        <fullName evidence="4">IS5 family transposase</fullName>
    </submittedName>
</protein>
<keyword evidence="5" id="KW-1185">Reference proteome</keyword>
<proteinExistence type="predicted"/>
<comment type="caution">
    <text evidence="4">The sequence shown here is derived from an EMBL/GenBank/DDBJ whole genome shotgun (WGS) entry which is preliminary data.</text>
</comment>
<name>A0ABN0Y3T4_9ACTN</name>
<dbReference type="EMBL" id="BAAABW010000044">
    <property type="protein sequence ID" value="GAA0382214.1"/>
    <property type="molecule type" value="Genomic_DNA"/>
</dbReference>
<organism evidence="4 5">
    <name type="scientific">Streptomyces blastmyceticus</name>
    <dbReference type="NCBI Taxonomy" id="68180"/>
    <lineage>
        <taxon>Bacteria</taxon>
        <taxon>Bacillati</taxon>
        <taxon>Actinomycetota</taxon>
        <taxon>Actinomycetes</taxon>
        <taxon>Kitasatosporales</taxon>
        <taxon>Streptomycetaceae</taxon>
        <taxon>Streptomyces</taxon>
    </lineage>
</organism>
<gene>
    <name evidence="4" type="ORF">GCM10010319_70830</name>
</gene>
<feature type="domain" description="Transposase IS4-like" evidence="2">
    <location>
        <begin position="135"/>
        <end position="288"/>
    </location>
</feature>